<keyword evidence="5 8" id="KW-1133">Transmembrane helix</keyword>
<gene>
    <name evidence="9" type="ORF">Tel_09695</name>
</gene>
<comment type="subcellular location">
    <subcellularLocation>
        <location evidence="1">Cell membrane</location>
        <topology evidence="1">Single-pass membrane protein</topology>
    </subcellularLocation>
    <subcellularLocation>
        <location evidence="7">Cell membrane</location>
        <topology evidence="7">Single-pass type II membrane protein</topology>
    </subcellularLocation>
</comment>
<evidence type="ECO:0000256" key="1">
    <source>
        <dbReference type="ARBA" id="ARBA00004162"/>
    </source>
</evidence>
<dbReference type="GO" id="GO:0005886">
    <property type="term" value="C:plasma membrane"/>
    <property type="evidence" value="ECO:0007669"/>
    <property type="project" value="UniProtKB-SubCell"/>
</dbReference>
<dbReference type="Gene3D" id="3.30.420.270">
    <property type="match status" value="1"/>
</dbReference>
<evidence type="ECO:0000256" key="2">
    <source>
        <dbReference type="ARBA" id="ARBA00005811"/>
    </source>
</evidence>
<evidence type="ECO:0000256" key="7">
    <source>
        <dbReference type="RuleBase" id="RU003879"/>
    </source>
</evidence>
<dbReference type="PANTHER" id="PTHR30558:SF3">
    <property type="entry name" value="BIOPOLYMER TRANSPORT PROTEIN EXBD-RELATED"/>
    <property type="match status" value="1"/>
</dbReference>
<comment type="similarity">
    <text evidence="2 7">Belongs to the ExbD/TolR family.</text>
</comment>
<name>A0A0S2TE23_9GAMM</name>
<evidence type="ECO:0000313" key="10">
    <source>
        <dbReference type="Proteomes" id="UP000055136"/>
    </source>
</evidence>
<sequence>MNLRKFRREEISVNLTPLIDVVFLLLIFFMVTTTFRDESEIEIDLPQASNEPMEQVGNPLEVVIDREGRYYIDKNLVINTQLDTLKRALRKAKGERENPPVIISADANAPHQSVVTAMDAARQVGLLRMSIATRNQNDNQ</sequence>
<dbReference type="AlphaFoldDB" id="A0A0S2TE23"/>
<feature type="transmembrane region" description="Helical" evidence="8">
    <location>
        <begin position="12"/>
        <end position="31"/>
    </location>
</feature>
<proteinExistence type="inferred from homology"/>
<dbReference type="InterPro" id="IPR003400">
    <property type="entry name" value="ExbD"/>
</dbReference>
<dbReference type="EMBL" id="CP013099">
    <property type="protein sequence ID" value="ALP53401.1"/>
    <property type="molecule type" value="Genomic_DNA"/>
</dbReference>
<evidence type="ECO:0000256" key="4">
    <source>
        <dbReference type="ARBA" id="ARBA00022692"/>
    </source>
</evidence>
<keyword evidence="4 7" id="KW-0812">Transmembrane</keyword>
<evidence type="ECO:0000313" key="9">
    <source>
        <dbReference type="EMBL" id="ALP53401.1"/>
    </source>
</evidence>
<keyword evidence="10" id="KW-1185">Reference proteome</keyword>
<keyword evidence="7" id="KW-0813">Transport</keyword>
<evidence type="ECO:0000256" key="3">
    <source>
        <dbReference type="ARBA" id="ARBA00022475"/>
    </source>
</evidence>
<dbReference type="KEGG" id="tee:Tel_09695"/>
<dbReference type="Proteomes" id="UP000055136">
    <property type="component" value="Chromosome"/>
</dbReference>
<evidence type="ECO:0000256" key="8">
    <source>
        <dbReference type="SAM" id="Phobius"/>
    </source>
</evidence>
<evidence type="ECO:0000256" key="6">
    <source>
        <dbReference type="ARBA" id="ARBA00023136"/>
    </source>
</evidence>
<dbReference type="Pfam" id="PF02472">
    <property type="entry name" value="ExbD"/>
    <property type="match status" value="1"/>
</dbReference>
<evidence type="ECO:0000256" key="5">
    <source>
        <dbReference type="ARBA" id="ARBA00022989"/>
    </source>
</evidence>
<dbReference type="GO" id="GO:0015031">
    <property type="term" value="P:protein transport"/>
    <property type="evidence" value="ECO:0007669"/>
    <property type="project" value="UniProtKB-KW"/>
</dbReference>
<keyword evidence="6 8" id="KW-0472">Membrane</keyword>
<protein>
    <recommendedName>
        <fullName evidence="11">Biopolymer transporter ExbD</fullName>
    </recommendedName>
</protein>
<reference evidence="9" key="1">
    <citation type="submission" date="2015-10" db="EMBL/GenBank/DDBJ databases">
        <title>Description of Candidatus Tenderia electrophaga gen. nov, sp. nov., an Uncultivated Electroautotroph from a Biocathode Enrichment.</title>
        <authorList>
            <person name="Eddie B.J."/>
            <person name="Malanoski A.P."/>
            <person name="Wang Z."/>
            <person name="Hall R.J."/>
            <person name="Oh S.D."/>
            <person name="Heiner C."/>
            <person name="Lin B."/>
            <person name="Strycharz-Glaven S.M."/>
        </authorList>
    </citation>
    <scope>NUCLEOTIDE SEQUENCE [LARGE SCALE GENOMIC DNA]</scope>
    <source>
        <strain evidence="9">NRL1</strain>
    </source>
</reference>
<accession>A0A0S2TE23</accession>
<organism evidence="9 10">
    <name type="scientific">Candidatus Tenderia electrophaga</name>
    <dbReference type="NCBI Taxonomy" id="1748243"/>
    <lineage>
        <taxon>Bacteria</taxon>
        <taxon>Pseudomonadati</taxon>
        <taxon>Pseudomonadota</taxon>
        <taxon>Gammaproteobacteria</taxon>
        <taxon>Candidatus Tenderiales</taxon>
        <taxon>Candidatus Tenderiaceae</taxon>
        <taxon>Candidatus Tenderia</taxon>
    </lineage>
</organism>
<evidence type="ECO:0008006" key="11">
    <source>
        <dbReference type="Google" id="ProtNLM"/>
    </source>
</evidence>
<keyword evidence="3" id="KW-1003">Cell membrane</keyword>
<dbReference type="PANTHER" id="PTHR30558">
    <property type="entry name" value="EXBD MEMBRANE COMPONENT OF PMF-DRIVEN MACROMOLECULE IMPORT SYSTEM"/>
    <property type="match status" value="1"/>
</dbReference>
<keyword evidence="7" id="KW-0653">Protein transport</keyword>
<dbReference type="STRING" id="1748243.Tel_09695"/>
<dbReference type="GO" id="GO:0022857">
    <property type="term" value="F:transmembrane transporter activity"/>
    <property type="evidence" value="ECO:0007669"/>
    <property type="project" value="InterPro"/>
</dbReference>